<keyword evidence="3 6" id="KW-0547">Nucleotide-binding</keyword>
<dbReference type="GO" id="GO:0000776">
    <property type="term" value="C:kinetochore"/>
    <property type="evidence" value="ECO:0007669"/>
    <property type="project" value="TreeGrafter"/>
</dbReference>
<evidence type="ECO:0000256" key="5">
    <source>
        <dbReference type="ARBA" id="ARBA00022840"/>
    </source>
</evidence>
<dbReference type="PANTHER" id="PTHR22974:SF21">
    <property type="entry name" value="DUAL SPECIFICITY PROTEIN KINASE TTK"/>
    <property type="match status" value="1"/>
</dbReference>
<dbReference type="InterPro" id="IPR027084">
    <property type="entry name" value="Mps1_cat"/>
</dbReference>
<dbReference type="FunFam" id="1.10.510.10:FF:000224">
    <property type="entry name" value="serine/threonine-protein kinase mph1 isoform X1"/>
    <property type="match status" value="1"/>
</dbReference>
<dbReference type="GO" id="GO:0007094">
    <property type="term" value="P:mitotic spindle assembly checkpoint signaling"/>
    <property type="evidence" value="ECO:0007669"/>
    <property type="project" value="TreeGrafter"/>
</dbReference>
<keyword evidence="5 6" id="KW-0067">ATP-binding</keyword>
<protein>
    <recommendedName>
        <fullName evidence="8">Protein kinase domain-containing protein</fullName>
    </recommendedName>
</protein>
<dbReference type="Pfam" id="PF00069">
    <property type="entry name" value="Pkinase"/>
    <property type="match status" value="1"/>
</dbReference>
<dbReference type="KEGG" id="blac:94350858"/>
<dbReference type="GO" id="GO:0004674">
    <property type="term" value="F:protein serine/threonine kinase activity"/>
    <property type="evidence" value="ECO:0007669"/>
    <property type="project" value="UniProtKB-KW"/>
</dbReference>
<keyword evidence="1" id="KW-0723">Serine/threonine-protein kinase</keyword>
<evidence type="ECO:0000313" key="10">
    <source>
        <dbReference type="Proteomes" id="UP000294530"/>
    </source>
</evidence>
<dbReference type="InterPro" id="IPR008271">
    <property type="entry name" value="Ser/Thr_kinase_AS"/>
</dbReference>
<keyword evidence="4" id="KW-0418">Kinase</keyword>
<evidence type="ECO:0000256" key="4">
    <source>
        <dbReference type="ARBA" id="ARBA00022777"/>
    </source>
</evidence>
<dbReference type="AlphaFoldDB" id="A0A976FGI4"/>
<dbReference type="Gene3D" id="3.30.200.20">
    <property type="entry name" value="Phosphorylase Kinase, domain 1"/>
    <property type="match status" value="1"/>
</dbReference>
<feature type="region of interest" description="Disordered" evidence="7">
    <location>
        <begin position="236"/>
        <end position="262"/>
    </location>
</feature>
<feature type="domain" description="Protein kinase" evidence="8">
    <location>
        <begin position="592"/>
        <end position="865"/>
    </location>
</feature>
<dbReference type="GeneID" id="94350858"/>
<evidence type="ECO:0000313" key="9">
    <source>
        <dbReference type="EMBL" id="TDH66049.1"/>
    </source>
</evidence>
<dbReference type="EMBL" id="SHOA02000018">
    <property type="protein sequence ID" value="TDH66049.1"/>
    <property type="molecule type" value="Genomic_DNA"/>
</dbReference>
<dbReference type="FunFam" id="3.30.200.20:FF:000131">
    <property type="entry name" value="Dual specificity protein kinase TTK"/>
    <property type="match status" value="1"/>
</dbReference>
<dbReference type="GO" id="GO:0098813">
    <property type="term" value="P:nuclear chromosome segregation"/>
    <property type="evidence" value="ECO:0007669"/>
    <property type="project" value="UniProtKB-ARBA"/>
</dbReference>
<accession>A0A976FGI4</accession>
<keyword evidence="2" id="KW-0808">Transferase</keyword>
<dbReference type="PROSITE" id="PS00108">
    <property type="entry name" value="PROTEIN_KINASE_ST"/>
    <property type="match status" value="1"/>
</dbReference>
<dbReference type="Gene3D" id="1.25.40.430">
    <property type="match status" value="1"/>
</dbReference>
<dbReference type="GO" id="GO:0005524">
    <property type="term" value="F:ATP binding"/>
    <property type="evidence" value="ECO:0007669"/>
    <property type="project" value="UniProtKB-UniRule"/>
</dbReference>
<reference evidence="9 10" key="1">
    <citation type="journal article" date="2021" name="Genome Biol.">
        <title>AFLAP: assembly-free linkage analysis pipeline using k-mers from genome sequencing data.</title>
        <authorList>
            <person name="Fletcher K."/>
            <person name="Zhang L."/>
            <person name="Gil J."/>
            <person name="Han R."/>
            <person name="Cavanaugh K."/>
            <person name="Michelmore R."/>
        </authorList>
    </citation>
    <scope>NUCLEOTIDE SEQUENCE [LARGE SCALE GENOMIC DNA]</scope>
    <source>
        <strain evidence="9 10">SF5</strain>
    </source>
</reference>
<dbReference type="SUPFAM" id="SSF56112">
    <property type="entry name" value="Protein kinase-like (PK-like)"/>
    <property type="match status" value="1"/>
</dbReference>
<feature type="binding site" evidence="6">
    <location>
        <position position="620"/>
    </location>
    <ligand>
        <name>ATP</name>
        <dbReference type="ChEBI" id="CHEBI:30616"/>
    </ligand>
</feature>
<dbReference type="GO" id="GO:0033316">
    <property type="term" value="P:meiotic spindle assembly checkpoint signaling"/>
    <property type="evidence" value="ECO:0007669"/>
    <property type="project" value="TreeGrafter"/>
</dbReference>
<dbReference type="CDD" id="cd14131">
    <property type="entry name" value="PKc_Mps1"/>
    <property type="match status" value="1"/>
</dbReference>
<dbReference type="PROSITE" id="PS00107">
    <property type="entry name" value="PROTEIN_KINASE_ATP"/>
    <property type="match status" value="1"/>
</dbReference>
<dbReference type="GO" id="GO:0034501">
    <property type="term" value="P:protein localization to kinetochore"/>
    <property type="evidence" value="ECO:0007669"/>
    <property type="project" value="TreeGrafter"/>
</dbReference>
<evidence type="ECO:0000256" key="6">
    <source>
        <dbReference type="PROSITE-ProRule" id="PRU10141"/>
    </source>
</evidence>
<comment type="caution">
    <text evidence="9">The sequence shown here is derived from an EMBL/GenBank/DDBJ whole genome shotgun (WGS) entry which is preliminary data.</text>
</comment>
<dbReference type="RefSeq" id="XP_067815548.1">
    <property type="nucleotide sequence ID" value="XM_067965187.1"/>
</dbReference>
<dbReference type="InterPro" id="IPR011009">
    <property type="entry name" value="Kinase-like_dom_sf"/>
</dbReference>
<dbReference type="OrthoDB" id="20524at2759"/>
<gene>
    <name evidence="9" type="ORF">CCR75_007123</name>
</gene>
<dbReference type="InterPro" id="IPR000719">
    <property type="entry name" value="Prot_kinase_dom"/>
</dbReference>
<dbReference type="Proteomes" id="UP000294530">
    <property type="component" value="Unassembled WGS sequence"/>
</dbReference>
<name>A0A976FGI4_BRELC</name>
<dbReference type="PANTHER" id="PTHR22974">
    <property type="entry name" value="MIXED LINEAGE PROTEIN KINASE"/>
    <property type="match status" value="1"/>
</dbReference>
<evidence type="ECO:0000256" key="2">
    <source>
        <dbReference type="ARBA" id="ARBA00022679"/>
    </source>
</evidence>
<proteinExistence type="predicted"/>
<dbReference type="SMART" id="SM00220">
    <property type="entry name" value="S_TKc"/>
    <property type="match status" value="1"/>
</dbReference>
<evidence type="ECO:0000256" key="7">
    <source>
        <dbReference type="SAM" id="MobiDB-lite"/>
    </source>
</evidence>
<dbReference type="PROSITE" id="PS50011">
    <property type="entry name" value="PROTEIN_KINASE_DOM"/>
    <property type="match status" value="1"/>
</dbReference>
<dbReference type="GO" id="GO:0005634">
    <property type="term" value="C:nucleus"/>
    <property type="evidence" value="ECO:0007669"/>
    <property type="project" value="TreeGrafter"/>
</dbReference>
<organism evidence="9 10">
    <name type="scientific">Bremia lactucae</name>
    <name type="common">Lettuce downy mildew</name>
    <dbReference type="NCBI Taxonomy" id="4779"/>
    <lineage>
        <taxon>Eukaryota</taxon>
        <taxon>Sar</taxon>
        <taxon>Stramenopiles</taxon>
        <taxon>Oomycota</taxon>
        <taxon>Peronosporomycetes</taxon>
        <taxon>Peronosporales</taxon>
        <taxon>Peronosporaceae</taxon>
        <taxon>Bremia</taxon>
    </lineage>
</organism>
<evidence type="ECO:0000256" key="1">
    <source>
        <dbReference type="ARBA" id="ARBA00022527"/>
    </source>
</evidence>
<evidence type="ECO:0000256" key="3">
    <source>
        <dbReference type="ARBA" id="ARBA00022741"/>
    </source>
</evidence>
<keyword evidence="10" id="KW-1185">Reference proteome</keyword>
<dbReference type="Gene3D" id="1.10.510.10">
    <property type="entry name" value="Transferase(Phosphotransferase) domain 1"/>
    <property type="match status" value="1"/>
</dbReference>
<dbReference type="GO" id="GO:0004712">
    <property type="term" value="F:protein serine/threonine/tyrosine kinase activity"/>
    <property type="evidence" value="ECO:0007669"/>
    <property type="project" value="TreeGrafter"/>
</dbReference>
<sequence>MEVMDDKENQPPEAAVESLQEELPLPTVRYAGAQDQPTQILHFGESARSLFMLDKASEKRLRLVIALKDAPRSVAKWLELLRCPLTGNPTRYSKMRLLRRALTCIDSEKARRTAGYTEISIMLAKLSDSEAGVRKSFCEMKRRRVGEKQPLLYEEEAAFEHATGNMVTAKEILERGVQKEAFSILEKEEMLEKVVSGRAGWVAAFSGTQHEQKVLAMKTRMQTLRHHTEEPLSIVTTPRGLDPFLHSAESTPIGKRRDSSESMAMTPLEATPVSYTRVEAGYLTASKVIKAPVLTTPSLPTRSNFKSQTTSRKTQLLPLRFQHAGPPLRVIAINENQSDDDEDDDALMGSQATPIKPEKADTSIKKPAIKSPRVMTNFSKKLTFDVGDINHILKWNPHKEKANKLMKKENLPSIPATDLKSIEFDFNHSAKPTVSEVLLKIPETYKLPEKATGNLPELPSRERTESELPLNCRDVSPVLTGAPVTVHSSYVSENPSPRVHRPFPWELKTDAVRTEPLEWTSYNMPYDVEENRSPKRQHMDPAVAVATKIAVSSSPGSVSSLSSPLVSSMSNTTPQDALMSLTGKVMVNGQKYIKLEQIGSGGSSKVYRMLGPDLKIYALKKIKLKKLDAKTVAQFTNEIELLKLLQGNPYIIKLIAAEQDLQQRQINLIMEHGEIDLSERLRDLKGGMDENMIRVIWTQMLKAVNAIHQKRIIHGDLKPANFLFVNGALKLIDFGIAKTISNDTTNIERDSQVGTVNFMSPEAIQGNSTSNGQRNPKGKMKVGRASDIWSLGCILYQIVYSKPPFGDVQNIIEKFRCIIDPAVPINFPALQNKDLEDVIRSCLQRDHRLRPPIVGENGLLQHLFLRVGGASAASTPMTMTNAPQVLSQLGDFMRSQGVAASRVNMFVAIGQDCLQTVSNGIPLPSSYVSNNTQERRTDI</sequence>
<evidence type="ECO:0000259" key="8">
    <source>
        <dbReference type="PROSITE" id="PS50011"/>
    </source>
</evidence>
<dbReference type="InterPro" id="IPR017441">
    <property type="entry name" value="Protein_kinase_ATP_BS"/>
</dbReference>